<keyword evidence="3" id="KW-0804">Transcription</keyword>
<organism evidence="6 7">
    <name type="scientific">Bacillus salipaludis</name>
    <dbReference type="NCBI Taxonomy" id="2547811"/>
    <lineage>
        <taxon>Bacteria</taxon>
        <taxon>Bacillati</taxon>
        <taxon>Bacillota</taxon>
        <taxon>Bacilli</taxon>
        <taxon>Bacillales</taxon>
        <taxon>Bacillaceae</taxon>
        <taxon>Bacillus</taxon>
    </lineage>
</organism>
<evidence type="ECO:0000259" key="5">
    <source>
        <dbReference type="PROSITE" id="PS50977"/>
    </source>
</evidence>
<dbReference type="EMBL" id="JBJHQH010000002">
    <property type="protein sequence ID" value="MFK9090649.1"/>
    <property type="molecule type" value="Genomic_DNA"/>
</dbReference>
<dbReference type="InterPro" id="IPR036271">
    <property type="entry name" value="Tet_transcr_reg_TetR-rel_C_sf"/>
</dbReference>
<name>A0ABW8RB22_9BACI</name>
<dbReference type="Proteomes" id="UP001623041">
    <property type="component" value="Unassembled WGS sequence"/>
</dbReference>
<dbReference type="RefSeq" id="WP_406579330.1">
    <property type="nucleotide sequence ID" value="NZ_JBJHQH010000002.1"/>
</dbReference>
<dbReference type="InterPro" id="IPR001647">
    <property type="entry name" value="HTH_TetR"/>
</dbReference>
<dbReference type="InterPro" id="IPR009057">
    <property type="entry name" value="Homeodomain-like_sf"/>
</dbReference>
<proteinExistence type="predicted"/>
<evidence type="ECO:0000256" key="4">
    <source>
        <dbReference type="PROSITE-ProRule" id="PRU00335"/>
    </source>
</evidence>
<dbReference type="PANTHER" id="PTHR47506">
    <property type="entry name" value="TRANSCRIPTIONAL REGULATORY PROTEIN"/>
    <property type="match status" value="1"/>
</dbReference>
<dbReference type="Gene3D" id="1.10.357.10">
    <property type="entry name" value="Tetracycline Repressor, domain 2"/>
    <property type="match status" value="1"/>
</dbReference>
<dbReference type="SUPFAM" id="SSF46689">
    <property type="entry name" value="Homeodomain-like"/>
    <property type="match status" value="1"/>
</dbReference>
<keyword evidence="7" id="KW-1185">Reference proteome</keyword>
<evidence type="ECO:0000313" key="7">
    <source>
        <dbReference type="Proteomes" id="UP001623041"/>
    </source>
</evidence>
<dbReference type="PRINTS" id="PR00455">
    <property type="entry name" value="HTHTETR"/>
</dbReference>
<gene>
    <name evidence="6" type="ORF">ACJEBI_04025</name>
</gene>
<dbReference type="Pfam" id="PF00440">
    <property type="entry name" value="TetR_N"/>
    <property type="match status" value="1"/>
</dbReference>
<evidence type="ECO:0000256" key="1">
    <source>
        <dbReference type="ARBA" id="ARBA00023015"/>
    </source>
</evidence>
<dbReference type="InterPro" id="IPR023772">
    <property type="entry name" value="DNA-bd_HTH_TetR-type_CS"/>
</dbReference>
<evidence type="ECO:0000313" key="6">
    <source>
        <dbReference type="EMBL" id="MFK9090649.1"/>
    </source>
</evidence>
<reference evidence="6 7" key="1">
    <citation type="submission" date="2024-11" db="EMBL/GenBank/DDBJ databases">
        <authorList>
            <person name="Lucas J.A."/>
        </authorList>
    </citation>
    <scope>NUCLEOTIDE SEQUENCE [LARGE SCALE GENOMIC DNA]</scope>
    <source>
        <strain evidence="6 7">Z 5.4</strain>
    </source>
</reference>
<dbReference type="PROSITE" id="PS50977">
    <property type="entry name" value="HTH_TETR_2"/>
    <property type="match status" value="1"/>
</dbReference>
<protein>
    <submittedName>
        <fullName evidence="6">TetR/AcrR family transcriptional regulator</fullName>
    </submittedName>
</protein>
<dbReference type="SUPFAM" id="SSF48498">
    <property type="entry name" value="Tetracyclin repressor-like, C-terminal domain"/>
    <property type="match status" value="1"/>
</dbReference>
<dbReference type="PROSITE" id="PS01081">
    <property type="entry name" value="HTH_TETR_1"/>
    <property type="match status" value="1"/>
</dbReference>
<feature type="domain" description="HTH tetR-type" evidence="5">
    <location>
        <begin position="11"/>
        <end position="71"/>
    </location>
</feature>
<evidence type="ECO:0000256" key="3">
    <source>
        <dbReference type="ARBA" id="ARBA00023163"/>
    </source>
</evidence>
<keyword evidence="2 4" id="KW-0238">DNA-binding</keyword>
<feature type="DNA-binding region" description="H-T-H motif" evidence="4">
    <location>
        <begin position="34"/>
        <end position="53"/>
    </location>
</feature>
<dbReference type="InterPro" id="IPR041612">
    <property type="entry name" value="YfiR_C"/>
</dbReference>
<sequence>MPPIVSDSYKEKKKREILSSALVCFAKKGFQVATIDDIVEHSGISKGAIYNYFKSKDEIYLELMATDTEESFELLTKDLSTYKCAMEKIHYLFDVYLSFNVLEEETHSKIIVHNEFKLYAARNQEIMEKLTARRHHYLIQLFVEIIKEGQESGEFKHQLKPETTANLFWSMIDGVTIQSIYNDYPYKEVLNEMKQLFLEKVKA</sequence>
<keyword evidence="1" id="KW-0805">Transcription regulation</keyword>
<dbReference type="Gene3D" id="1.10.10.60">
    <property type="entry name" value="Homeodomain-like"/>
    <property type="match status" value="1"/>
</dbReference>
<comment type="caution">
    <text evidence="6">The sequence shown here is derived from an EMBL/GenBank/DDBJ whole genome shotgun (WGS) entry which is preliminary data.</text>
</comment>
<dbReference type="PANTHER" id="PTHR47506:SF6">
    <property type="entry name" value="HTH-TYPE TRANSCRIPTIONAL REPRESSOR NEMR"/>
    <property type="match status" value="1"/>
</dbReference>
<dbReference type="Pfam" id="PF17922">
    <property type="entry name" value="TetR_C_17"/>
    <property type="match status" value="1"/>
</dbReference>
<accession>A0ABW8RB22</accession>
<evidence type="ECO:0000256" key="2">
    <source>
        <dbReference type="ARBA" id="ARBA00023125"/>
    </source>
</evidence>